<name>A0A699XR00_TANCI</name>
<evidence type="ECO:0000256" key="1">
    <source>
        <dbReference type="SAM" id="MobiDB-lite"/>
    </source>
</evidence>
<reference evidence="2" key="1">
    <citation type="journal article" date="2019" name="Sci. Rep.">
        <title>Draft genome of Tanacetum cinerariifolium, the natural source of mosquito coil.</title>
        <authorList>
            <person name="Yamashiro T."/>
            <person name="Shiraishi A."/>
            <person name="Satake H."/>
            <person name="Nakayama K."/>
        </authorList>
    </citation>
    <scope>NUCLEOTIDE SEQUENCE</scope>
</reference>
<protein>
    <submittedName>
        <fullName evidence="2">Uncharacterized protein</fullName>
    </submittedName>
</protein>
<proteinExistence type="predicted"/>
<feature type="compositionally biased region" description="Low complexity" evidence="1">
    <location>
        <begin position="11"/>
        <end position="24"/>
    </location>
</feature>
<feature type="region of interest" description="Disordered" evidence="1">
    <location>
        <begin position="1"/>
        <end position="62"/>
    </location>
</feature>
<comment type="caution">
    <text evidence="2">The sequence shown here is derived from an EMBL/GenBank/DDBJ whole genome shotgun (WGS) entry which is preliminary data.</text>
</comment>
<evidence type="ECO:0000313" key="2">
    <source>
        <dbReference type="EMBL" id="GFD60750.1"/>
    </source>
</evidence>
<dbReference type="AlphaFoldDB" id="A0A699XR00"/>
<feature type="non-terminal residue" evidence="2">
    <location>
        <position position="62"/>
    </location>
</feature>
<organism evidence="2">
    <name type="scientific">Tanacetum cinerariifolium</name>
    <name type="common">Dalmatian daisy</name>
    <name type="synonym">Chrysanthemum cinerariifolium</name>
    <dbReference type="NCBI Taxonomy" id="118510"/>
    <lineage>
        <taxon>Eukaryota</taxon>
        <taxon>Viridiplantae</taxon>
        <taxon>Streptophyta</taxon>
        <taxon>Embryophyta</taxon>
        <taxon>Tracheophyta</taxon>
        <taxon>Spermatophyta</taxon>
        <taxon>Magnoliopsida</taxon>
        <taxon>eudicotyledons</taxon>
        <taxon>Gunneridae</taxon>
        <taxon>Pentapetalae</taxon>
        <taxon>asterids</taxon>
        <taxon>campanulids</taxon>
        <taxon>Asterales</taxon>
        <taxon>Asteraceae</taxon>
        <taxon>Asteroideae</taxon>
        <taxon>Anthemideae</taxon>
        <taxon>Anthemidinae</taxon>
        <taxon>Tanacetum</taxon>
    </lineage>
</organism>
<sequence>LPARGPRTFLAGQGTRAAATAQPAPERRGHQPDARPQGPEDPGQLGRVDSGAGSRTRRPGKG</sequence>
<gene>
    <name evidence="2" type="ORF">Tci_932719</name>
</gene>
<dbReference type="EMBL" id="BKCJ011882066">
    <property type="protein sequence ID" value="GFD60750.1"/>
    <property type="molecule type" value="Genomic_DNA"/>
</dbReference>
<accession>A0A699XR00</accession>
<feature type="non-terminal residue" evidence="2">
    <location>
        <position position="1"/>
    </location>
</feature>